<name>A0A0E9RC35_ANGAN</name>
<reference evidence="1" key="2">
    <citation type="journal article" date="2015" name="Fish Shellfish Immunol.">
        <title>Early steps in the European eel (Anguilla anguilla)-Vibrio vulnificus interaction in the gills: Role of the RtxA13 toxin.</title>
        <authorList>
            <person name="Callol A."/>
            <person name="Pajuelo D."/>
            <person name="Ebbesson L."/>
            <person name="Teles M."/>
            <person name="MacKenzie S."/>
            <person name="Amaro C."/>
        </authorList>
    </citation>
    <scope>NUCLEOTIDE SEQUENCE</scope>
</reference>
<reference evidence="1" key="1">
    <citation type="submission" date="2014-11" db="EMBL/GenBank/DDBJ databases">
        <authorList>
            <person name="Amaro Gonzalez C."/>
        </authorList>
    </citation>
    <scope>NUCLEOTIDE SEQUENCE</scope>
</reference>
<organism evidence="1">
    <name type="scientific">Anguilla anguilla</name>
    <name type="common">European freshwater eel</name>
    <name type="synonym">Muraena anguilla</name>
    <dbReference type="NCBI Taxonomy" id="7936"/>
    <lineage>
        <taxon>Eukaryota</taxon>
        <taxon>Metazoa</taxon>
        <taxon>Chordata</taxon>
        <taxon>Craniata</taxon>
        <taxon>Vertebrata</taxon>
        <taxon>Euteleostomi</taxon>
        <taxon>Actinopterygii</taxon>
        <taxon>Neopterygii</taxon>
        <taxon>Teleostei</taxon>
        <taxon>Anguilliformes</taxon>
        <taxon>Anguillidae</taxon>
        <taxon>Anguilla</taxon>
    </lineage>
</organism>
<dbReference type="EMBL" id="GBXM01081871">
    <property type="protein sequence ID" value="JAH26706.1"/>
    <property type="molecule type" value="Transcribed_RNA"/>
</dbReference>
<evidence type="ECO:0000313" key="1">
    <source>
        <dbReference type="EMBL" id="JAH26706.1"/>
    </source>
</evidence>
<proteinExistence type="predicted"/>
<dbReference type="AlphaFoldDB" id="A0A0E9RC35"/>
<sequence length="38" mass="4544">MFCCQSKMCLWSLTAEQVRVRSLPCFQQLHLQYTIVDH</sequence>
<accession>A0A0E9RC35</accession>
<protein>
    <submittedName>
        <fullName evidence="1">Uncharacterized protein</fullName>
    </submittedName>
</protein>